<evidence type="ECO:0000313" key="16">
    <source>
        <dbReference type="Proteomes" id="UP000001074"/>
    </source>
</evidence>
<dbReference type="OMA" id="SEQWENC"/>
<keyword evidence="3 12" id="KW-0812">Transmembrane</keyword>
<keyword evidence="6 12" id="KW-1133">Transmembrane helix</keyword>
<evidence type="ECO:0000256" key="5">
    <source>
        <dbReference type="ARBA" id="ARBA00022737"/>
    </source>
</evidence>
<dbReference type="Pfam" id="PF13895">
    <property type="entry name" value="Ig_2"/>
    <property type="match status" value="2"/>
</dbReference>
<evidence type="ECO:0000259" key="14">
    <source>
        <dbReference type="PROSITE" id="PS50835"/>
    </source>
</evidence>
<evidence type="ECO:0000256" key="12">
    <source>
        <dbReference type="SAM" id="Phobius"/>
    </source>
</evidence>
<evidence type="ECO:0000256" key="8">
    <source>
        <dbReference type="ARBA" id="ARBA00023157"/>
    </source>
</evidence>
<dbReference type="InParanoid" id="G1PZU9"/>
<dbReference type="SMART" id="SM00409">
    <property type="entry name" value="IG"/>
    <property type="match status" value="4"/>
</dbReference>
<protein>
    <recommendedName>
        <fullName evidence="14">Ig-like domain-containing protein</fullName>
    </recommendedName>
</protein>
<sequence>MTSILSALLCLGLSLDQRTRVQAGPFHKPTLWAEPGPVINWGSSVTIWCQGTPEAEEYRLYKEGSTAWWYQQKTLDPGDRAKFSIRHTTKPDAGRYRCYYRSPSGRSEPSDPLVLVVTGTYSKPSLSALPSPVVTSGGKVTLQCGSSWDFERFILTKEGDHRLSWTLDSWPQTSGQFQAMFPVGPVTPTQRWRFRCYGCYRNRSNVWSLPSDALELLVPGTLPKPTIWAEQGDVIPWGSSVTIWCQGTPRAEEYRLYKEGSPASWYQQKTLDPGDRAKFSITHMTKPDAGRYSCSYHSPSGQSERSDPLELVVTGSSSTPSLSALPSPVLTSGGKVTLQCGSWEGFDTFILTKEGDHRFSRTQDSQPQTSGQYQALFPVGTVTPKQKWRFRCYGCYRNRPNMCSLLSDALELLVPGESGKPSLLSHQGPIVAPGQSLTLQCCSDVGYDRFALHKEGGQDLPESLVLQPQAGLAQAHFPLDTVSSSHGGRYRCYGGYNLSSEWSAPSDPLDILVAGHLLDRPSLSVQPGPRVASGENVTLRCQSQSPRDTFLLSKEGAADPPLRLRLKDGSQQSQAEFSMSPVTSAHGGTYRCYSSQSSFPYLLSLPSESLELLVSEPSGGPSPPPTMPTSTAGPIWELYILIGVFVALFLLLSVLLFLLLRNRCQSKDRTSPLRGAHVQPPAGTTHPKGKDRGPQNSSGPALDAQEEALYASVKDPQPGESVELDPRNRQDEGPQGVTYTQVNRSRPRPRQRMATSLSPLLGGLLDTRGRQAEEDRQMDSQAAARDTPEYVTYAQLNLLALNEKTTAPHFSTSDELPDEHIVYASLS</sequence>
<dbReference type="Gene3D" id="2.60.40.10">
    <property type="entry name" value="Immunoglobulins"/>
    <property type="match status" value="6"/>
</dbReference>
<keyword evidence="16" id="KW-1185">Reference proteome</keyword>
<dbReference type="HOGENOM" id="CLU_021100_2_0_1"/>
<dbReference type="GO" id="GO:0002764">
    <property type="term" value="P:immune response-regulating signaling pathway"/>
    <property type="evidence" value="ECO:0007669"/>
    <property type="project" value="TreeGrafter"/>
</dbReference>
<comment type="subcellular location">
    <subcellularLocation>
        <location evidence="1">Cell membrane</location>
        <topology evidence="1">Single-pass membrane protein</topology>
    </subcellularLocation>
</comment>
<dbReference type="InterPro" id="IPR013151">
    <property type="entry name" value="Immunoglobulin_dom"/>
</dbReference>
<keyword evidence="10" id="KW-0393">Immunoglobulin domain</keyword>
<dbReference type="InterPro" id="IPR013783">
    <property type="entry name" value="Ig-like_fold"/>
</dbReference>
<dbReference type="CDD" id="cd16843">
    <property type="entry name" value="IgC2_D1_D2_LILR_KIR_like"/>
    <property type="match status" value="2"/>
</dbReference>
<dbReference type="EMBL" id="AAPE02051949">
    <property type="status" value="NOT_ANNOTATED_CDS"/>
    <property type="molecule type" value="Genomic_DNA"/>
</dbReference>
<keyword evidence="8" id="KW-1015">Disulfide bond</keyword>
<dbReference type="InterPro" id="IPR050412">
    <property type="entry name" value="Ig-like_Receptors_ImmuneReg"/>
</dbReference>
<dbReference type="FunFam" id="2.60.40.10:FF:000049">
    <property type="entry name" value="Leukocyte immunoglobulin-like receptor subfamily B member 1"/>
    <property type="match status" value="6"/>
</dbReference>
<feature type="region of interest" description="Disordered" evidence="11">
    <location>
        <begin position="714"/>
        <end position="764"/>
    </location>
</feature>
<keyword evidence="7 12" id="KW-0472">Membrane</keyword>
<dbReference type="PANTHER" id="PTHR11738">
    <property type="entry name" value="MHC CLASS I NK CELL RECEPTOR"/>
    <property type="match status" value="1"/>
</dbReference>
<dbReference type="PROSITE" id="PS50835">
    <property type="entry name" value="IG_LIKE"/>
    <property type="match status" value="3"/>
</dbReference>
<dbReference type="GO" id="GO:0005886">
    <property type="term" value="C:plasma membrane"/>
    <property type="evidence" value="ECO:0007669"/>
    <property type="project" value="UniProtKB-SubCell"/>
</dbReference>
<name>G1PZU9_MYOLU</name>
<reference evidence="15" key="3">
    <citation type="submission" date="2025-09" db="UniProtKB">
        <authorList>
            <consortium name="Ensembl"/>
        </authorList>
    </citation>
    <scope>IDENTIFICATION</scope>
</reference>
<accession>G1PZU9</accession>
<feature type="region of interest" description="Disordered" evidence="11">
    <location>
        <begin position="668"/>
        <end position="701"/>
    </location>
</feature>
<keyword evidence="9" id="KW-0325">Glycoprotein</keyword>
<evidence type="ECO:0000256" key="1">
    <source>
        <dbReference type="ARBA" id="ARBA00004162"/>
    </source>
</evidence>
<reference evidence="15 16" key="1">
    <citation type="journal article" date="2011" name="Nature">
        <title>A high-resolution map of human evolutionary constraint using 29 mammals.</title>
        <authorList>
            <person name="Lindblad-Toh K."/>
            <person name="Garber M."/>
            <person name="Zuk O."/>
            <person name="Lin M.F."/>
            <person name="Parker B.J."/>
            <person name="Washietl S."/>
            <person name="Kheradpour P."/>
            <person name="Ernst J."/>
            <person name="Jordan G."/>
            <person name="Mauceli E."/>
            <person name="Ward L.D."/>
            <person name="Lowe C.B."/>
            <person name="Holloway A.K."/>
            <person name="Clamp M."/>
            <person name="Gnerre S."/>
            <person name="Alfoldi J."/>
            <person name="Beal K."/>
            <person name="Chang J."/>
            <person name="Clawson H."/>
            <person name="Cuff J."/>
            <person name="Di Palma F."/>
            <person name="Fitzgerald S."/>
            <person name="Flicek P."/>
            <person name="Guttman M."/>
            <person name="Hubisz M.J."/>
            <person name="Jaffe D.B."/>
            <person name="Jungreis I."/>
            <person name="Kent W.J."/>
            <person name="Kostka D."/>
            <person name="Lara M."/>
            <person name="Martins A.L."/>
            <person name="Massingham T."/>
            <person name="Moltke I."/>
            <person name="Raney B.J."/>
            <person name="Rasmussen M.D."/>
            <person name="Robinson J."/>
            <person name="Stark A."/>
            <person name="Vilella A.J."/>
            <person name="Wen J."/>
            <person name="Xie X."/>
            <person name="Zody M.C."/>
            <person name="Baldwin J."/>
            <person name="Bloom T."/>
            <person name="Chin C.W."/>
            <person name="Heiman D."/>
            <person name="Nicol R."/>
            <person name="Nusbaum C."/>
            <person name="Young S."/>
            <person name="Wilkinson J."/>
            <person name="Worley K.C."/>
            <person name="Kovar C.L."/>
            <person name="Muzny D.M."/>
            <person name="Gibbs R.A."/>
            <person name="Cree A."/>
            <person name="Dihn H.H."/>
            <person name="Fowler G."/>
            <person name="Jhangiani S."/>
            <person name="Joshi V."/>
            <person name="Lee S."/>
            <person name="Lewis L.R."/>
            <person name="Nazareth L.V."/>
            <person name="Okwuonu G."/>
            <person name="Santibanez J."/>
            <person name="Warren W.C."/>
            <person name="Mardis E.R."/>
            <person name="Weinstock G.M."/>
            <person name="Wilson R.K."/>
            <person name="Delehaunty K."/>
            <person name="Dooling D."/>
            <person name="Fronik C."/>
            <person name="Fulton L."/>
            <person name="Fulton B."/>
            <person name="Graves T."/>
            <person name="Minx P."/>
            <person name="Sodergren E."/>
            <person name="Birney E."/>
            <person name="Margulies E.H."/>
            <person name="Herrero J."/>
            <person name="Green E.D."/>
            <person name="Haussler D."/>
            <person name="Siepel A."/>
            <person name="Goldman N."/>
            <person name="Pollard K.S."/>
            <person name="Pedersen J.S."/>
            <person name="Lander E.S."/>
            <person name="Kellis M."/>
        </authorList>
    </citation>
    <scope>NUCLEOTIDE SEQUENCE [LARGE SCALE GENOMIC DNA]</scope>
</reference>
<dbReference type="SMART" id="SM00408">
    <property type="entry name" value="IGc2"/>
    <property type="match status" value="4"/>
</dbReference>
<feature type="transmembrane region" description="Helical" evidence="12">
    <location>
        <begin position="638"/>
        <end position="660"/>
    </location>
</feature>
<feature type="chain" id="PRO_5003419293" description="Ig-like domain-containing protein" evidence="13">
    <location>
        <begin position="24"/>
        <end position="827"/>
    </location>
</feature>
<reference evidence="15" key="2">
    <citation type="submission" date="2025-08" db="UniProtKB">
        <authorList>
            <consortium name="Ensembl"/>
        </authorList>
    </citation>
    <scope>IDENTIFICATION</scope>
</reference>
<evidence type="ECO:0000256" key="3">
    <source>
        <dbReference type="ARBA" id="ARBA00022692"/>
    </source>
</evidence>
<dbReference type="GeneTree" id="ENSGT01100000263478"/>
<evidence type="ECO:0000256" key="10">
    <source>
        <dbReference type="ARBA" id="ARBA00023319"/>
    </source>
</evidence>
<evidence type="ECO:0000256" key="7">
    <source>
        <dbReference type="ARBA" id="ARBA00023136"/>
    </source>
</evidence>
<proteinExistence type="predicted"/>
<dbReference type="InterPro" id="IPR007110">
    <property type="entry name" value="Ig-like_dom"/>
</dbReference>
<dbReference type="eggNOG" id="ENOG502RYEX">
    <property type="taxonomic scope" value="Eukaryota"/>
</dbReference>
<dbReference type="Pfam" id="PF00047">
    <property type="entry name" value="ig"/>
    <property type="match status" value="1"/>
</dbReference>
<keyword evidence="4 13" id="KW-0732">Signal</keyword>
<dbReference type="AlphaFoldDB" id="G1PZU9"/>
<dbReference type="InterPro" id="IPR003598">
    <property type="entry name" value="Ig_sub2"/>
</dbReference>
<dbReference type="STRING" id="59463.ENSMLUP00000016981"/>
<dbReference type="Ensembl" id="ENSMLUT00000031095.1">
    <property type="protein sequence ID" value="ENSMLUP00000016981.1"/>
    <property type="gene ID" value="ENSMLUG00000026661.1"/>
</dbReference>
<keyword evidence="2" id="KW-1003">Cell membrane</keyword>
<organism evidence="15 16">
    <name type="scientific">Myotis lucifugus</name>
    <name type="common">Little brown bat</name>
    <dbReference type="NCBI Taxonomy" id="59463"/>
    <lineage>
        <taxon>Eukaryota</taxon>
        <taxon>Metazoa</taxon>
        <taxon>Chordata</taxon>
        <taxon>Craniata</taxon>
        <taxon>Vertebrata</taxon>
        <taxon>Euteleostomi</taxon>
        <taxon>Mammalia</taxon>
        <taxon>Eutheria</taxon>
        <taxon>Laurasiatheria</taxon>
        <taxon>Chiroptera</taxon>
        <taxon>Yangochiroptera</taxon>
        <taxon>Vespertilionidae</taxon>
        <taxon>Myotis</taxon>
    </lineage>
</organism>
<evidence type="ECO:0000313" key="15">
    <source>
        <dbReference type="Ensembl" id="ENSMLUP00000016981.1"/>
    </source>
</evidence>
<dbReference type="PANTHER" id="PTHR11738:SF179">
    <property type="entry name" value="LEUKOCYTE IMMUNOGLOBULIN-LIKE RECEPTOR SUBFAMILY A MEMBER 5"/>
    <property type="match status" value="1"/>
</dbReference>
<feature type="domain" description="Ig-like" evidence="14">
    <location>
        <begin position="223"/>
        <end position="310"/>
    </location>
</feature>
<dbReference type="SUPFAM" id="SSF48726">
    <property type="entry name" value="Immunoglobulin"/>
    <property type="match status" value="6"/>
</dbReference>
<dbReference type="FunCoup" id="G1PZU9">
    <property type="interactions" value="266"/>
</dbReference>
<dbReference type="EMBL" id="AAPE02051948">
    <property type="status" value="NOT_ANNOTATED_CDS"/>
    <property type="molecule type" value="Genomic_DNA"/>
</dbReference>
<dbReference type="GO" id="GO:0032396">
    <property type="term" value="F:inhibitory MHC class I receptor activity"/>
    <property type="evidence" value="ECO:0007669"/>
    <property type="project" value="TreeGrafter"/>
</dbReference>
<feature type="domain" description="Ig-like" evidence="14">
    <location>
        <begin position="29"/>
        <end position="114"/>
    </location>
</feature>
<evidence type="ECO:0000256" key="9">
    <source>
        <dbReference type="ARBA" id="ARBA00023180"/>
    </source>
</evidence>
<dbReference type="InterPro" id="IPR003599">
    <property type="entry name" value="Ig_sub"/>
</dbReference>
<evidence type="ECO:0000256" key="6">
    <source>
        <dbReference type="ARBA" id="ARBA00022989"/>
    </source>
</evidence>
<dbReference type="InterPro" id="IPR036179">
    <property type="entry name" value="Ig-like_dom_sf"/>
</dbReference>
<dbReference type="GO" id="GO:0019221">
    <property type="term" value="P:cytokine-mediated signaling pathway"/>
    <property type="evidence" value="ECO:0007669"/>
    <property type="project" value="TreeGrafter"/>
</dbReference>
<feature type="signal peptide" evidence="13">
    <location>
        <begin position="1"/>
        <end position="23"/>
    </location>
</feature>
<keyword evidence="5" id="KW-0677">Repeat</keyword>
<dbReference type="Proteomes" id="UP000001074">
    <property type="component" value="Unassembled WGS sequence"/>
</dbReference>
<evidence type="ECO:0000256" key="13">
    <source>
        <dbReference type="SAM" id="SignalP"/>
    </source>
</evidence>
<evidence type="ECO:0000256" key="2">
    <source>
        <dbReference type="ARBA" id="ARBA00022475"/>
    </source>
</evidence>
<feature type="domain" description="Ig-like" evidence="14">
    <location>
        <begin position="521"/>
        <end position="615"/>
    </location>
</feature>
<evidence type="ECO:0000256" key="4">
    <source>
        <dbReference type="ARBA" id="ARBA00022729"/>
    </source>
</evidence>
<evidence type="ECO:0000256" key="11">
    <source>
        <dbReference type="SAM" id="MobiDB-lite"/>
    </source>
</evidence>